<dbReference type="SUPFAM" id="SSF54211">
    <property type="entry name" value="Ribosomal protein S5 domain 2-like"/>
    <property type="match status" value="1"/>
</dbReference>
<dbReference type="GO" id="GO:0005524">
    <property type="term" value="F:ATP binding"/>
    <property type="evidence" value="ECO:0007669"/>
    <property type="project" value="InterPro"/>
</dbReference>
<keyword evidence="2" id="KW-0720">Serine protease</keyword>
<reference evidence="7" key="1">
    <citation type="journal article" date="2020" name="mSystems">
        <title>Genome- and Community-Level Interaction Insights into Carbon Utilization and Element Cycling Functions of Hydrothermarchaeota in Hydrothermal Sediment.</title>
        <authorList>
            <person name="Zhou Z."/>
            <person name="Liu Y."/>
            <person name="Xu W."/>
            <person name="Pan J."/>
            <person name="Luo Z.H."/>
            <person name="Li M."/>
        </authorList>
    </citation>
    <scope>NUCLEOTIDE SEQUENCE [LARGE SCALE GENOMIC DNA]</scope>
    <source>
        <strain evidence="7">SpSt-289</strain>
    </source>
</reference>
<dbReference type="PROSITE" id="PS50052">
    <property type="entry name" value="GUANYLATE_KINASE_2"/>
    <property type="match status" value="1"/>
</dbReference>
<dbReference type="Pfam" id="PF05362">
    <property type="entry name" value="Lon_C"/>
    <property type="match status" value="1"/>
</dbReference>
<evidence type="ECO:0000256" key="1">
    <source>
        <dbReference type="ARBA" id="ARBA00022670"/>
    </source>
</evidence>
<dbReference type="InterPro" id="IPR008144">
    <property type="entry name" value="Guanylate_kin-like_dom"/>
</dbReference>
<dbReference type="PANTHER" id="PTHR10046">
    <property type="entry name" value="ATP DEPENDENT LON PROTEASE FAMILY MEMBER"/>
    <property type="match status" value="1"/>
</dbReference>
<dbReference type="InterPro" id="IPR046844">
    <property type="entry name" value="Lon-like_helical"/>
</dbReference>
<dbReference type="GO" id="GO:0006508">
    <property type="term" value="P:proteolysis"/>
    <property type="evidence" value="ECO:0007669"/>
    <property type="project" value="UniProtKB-KW"/>
</dbReference>
<feature type="domain" description="Guanylate kinase-like" evidence="5">
    <location>
        <begin position="55"/>
        <end position="265"/>
    </location>
</feature>
<feature type="domain" description="Lon proteolytic" evidence="6">
    <location>
        <begin position="569"/>
        <end position="764"/>
    </location>
</feature>
<organism evidence="7">
    <name type="scientific">Caldilinea aerophila</name>
    <dbReference type="NCBI Taxonomy" id="133453"/>
    <lineage>
        <taxon>Bacteria</taxon>
        <taxon>Bacillati</taxon>
        <taxon>Chloroflexota</taxon>
        <taxon>Caldilineae</taxon>
        <taxon>Caldilineales</taxon>
        <taxon>Caldilineaceae</taxon>
        <taxon>Caldilinea</taxon>
    </lineage>
</organism>
<dbReference type="InterPro" id="IPR014721">
    <property type="entry name" value="Ribsml_uS5_D2-typ_fold_subgr"/>
</dbReference>
<dbReference type="InterPro" id="IPR046843">
    <property type="entry name" value="LonB_AAA-LID"/>
</dbReference>
<evidence type="ECO:0000256" key="2">
    <source>
        <dbReference type="PROSITE-ProRule" id="PRU01122"/>
    </source>
</evidence>
<evidence type="ECO:0000259" key="5">
    <source>
        <dbReference type="PROSITE" id="PS50052"/>
    </source>
</evidence>
<dbReference type="Gene3D" id="3.40.50.300">
    <property type="entry name" value="P-loop containing nucleotide triphosphate hydrolases"/>
    <property type="match status" value="2"/>
</dbReference>
<dbReference type="EMBL" id="DSMG01000053">
    <property type="protein sequence ID" value="HDX30827.1"/>
    <property type="molecule type" value="Genomic_DNA"/>
</dbReference>
<comment type="catalytic activity">
    <reaction evidence="2">
        <text>Hydrolysis of proteins in presence of ATP.</text>
        <dbReference type="EC" id="3.4.21.53"/>
    </reaction>
</comment>
<feature type="active site" evidence="2">
    <location>
        <position position="659"/>
    </location>
</feature>
<dbReference type="Pfam" id="PF20436">
    <property type="entry name" value="LonB_AAA-LID"/>
    <property type="match status" value="1"/>
</dbReference>
<evidence type="ECO:0000256" key="3">
    <source>
        <dbReference type="SAM" id="Coils"/>
    </source>
</evidence>
<name>A0A7C1JRW8_9CHLR</name>
<sequence>MSPISPLPPEVLRRRCNPEEFPFDTTDELDGAVGLIGQERPVSALRFGVKMRRQGYNIYALGPSGLGKHTLVRRIIEERASQEPPPSDWCYVNNFSQPYRPRILRLPQGRGRQLKRDMARLVEDMQTALSAAFESEEYQARRRAIESAFQDRQQATLMQLQEQARQRGLTLLRTPAGLAFAPLKGDEVLTPDEFEKLPEEEQKRIRADVEVMQEELQKVIAQAPRWERELRNQIRALNQEIASIVLNDLIAELATSYADMPEVLEYFQEVRRDVQEHLSDFLMAGEKQRQASDGENPMALVDGVSPLRRYQVNLLVDSTDVKGAPVIYESNPTYTNLTGRIEQMAQMGALVTDFMLIKPGALHRANGGYLILDALKVLSNAYAWEGLKRALEFGEVRIESVLQILSLTSTISLEPEPMPLDVKVVLLGDRLLYYLLSQYDPDFSELFKVAADFADEVERTPEMHLAYAQLISSIVRKESLRPLDRYAVGAVIDHAARLVSDSERLTAQIQAIVDLLQEANYWAAEANATVISAEHVQQAIDAQIFRLDRVARLIQSEILRRTIHIDTTGAVIGQINGLSVLQLGNFTFGQPSRITATVRMGRGDVINIEREVNLSGPIHSKGVLILASFLNARYATEQPLALSASIVFEQSYSGVEGDSASSTELYALLSAIGRIPLKQSLAVTGSVDQYGRVQAIGGVNEKIEGFFDLCKARGLTGDQGVLIPETNVKNLMLRNDVVEAVAAGKFHIYPVSHVDEGIELLTGIPAGVPNKQGKYPKGTVNRAVVDRLEHMAKKRRALESKEQVQKETKSNDKEAPKLE</sequence>
<dbReference type="PRINTS" id="PR00830">
    <property type="entry name" value="ENDOLAPTASE"/>
</dbReference>
<feature type="region of interest" description="Disordered" evidence="4">
    <location>
        <begin position="795"/>
        <end position="819"/>
    </location>
</feature>
<dbReference type="PROSITE" id="PS51786">
    <property type="entry name" value="LON_PROTEOLYTIC"/>
    <property type="match status" value="1"/>
</dbReference>
<feature type="active site" evidence="2">
    <location>
        <position position="702"/>
    </location>
</feature>
<dbReference type="Pfam" id="PF13654">
    <property type="entry name" value="AAA_32"/>
    <property type="match status" value="1"/>
</dbReference>
<dbReference type="Gene3D" id="3.30.230.10">
    <property type="match status" value="1"/>
</dbReference>
<dbReference type="Pfam" id="PF20437">
    <property type="entry name" value="LonC_helical"/>
    <property type="match status" value="1"/>
</dbReference>
<dbReference type="GO" id="GO:0004252">
    <property type="term" value="F:serine-type endopeptidase activity"/>
    <property type="evidence" value="ECO:0007669"/>
    <property type="project" value="UniProtKB-UniRule"/>
</dbReference>
<dbReference type="GO" id="GO:0004176">
    <property type="term" value="F:ATP-dependent peptidase activity"/>
    <property type="evidence" value="ECO:0007669"/>
    <property type="project" value="UniProtKB-UniRule"/>
</dbReference>
<dbReference type="InterPro" id="IPR027065">
    <property type="entry name" value="Lon_Prtase"/>
</dbReference>
<gene>
    <name evidence="7" type="ORF">ENQ20_04965</name>
</gene>
<proteinExistence type="inferred from homology"/>
<dbReference type="InterPro" id="IPR020568">
    <property type="entry name" value="Ribosomal_Su5_D2-typ_SF"/>
</dbReference>
<dbReference type="EC" id="3.4.21.53" evidence="2"/>
<comment type="similarity">
    <text evidence="2">Belongs to the peptidase S16 family.</text>
</comment>
<protein>
    <recommendedName>
        <fullName evidence="2">endopeptidase La</fullName>
        <ecNumber evidence="2">3.4.21.53</ecNumber>
    </recommendedName>
</protein>
<dbReference type="InterPro" id="IPR027417">
    <property type="entry name" value="P-loop_NTPase"/>
</dbReference>
<dbReference type="InterPro" id="IPR041699">
    <property type="entry name" value="AAA_32"/>
</dbReference>
<dbReference type="Gene3D" id="1.10.8.60">
    <property type="match status" value="1"/>
</dbReference>
<keyword evidence="1 2" id="KW-0645">Protease</keyword>
<accession>A0A7C1JRW8</accession>
<keyword evidence="2" id="KW-0378">Hydrolase</keyword>
<dbReference type="GO" id="GO:0030163">
    <property type="term" value="P:protein catabolic process"/>
    <property type="evidence" value="ECO:0007669"/>
    <property type="project" value="InterPro"/>
</dbReference>
<keyword evidence="3" id="KW-0175">Coiled coil</keyword>
<dbReference type="InterPro" id="IPR008269">
    <property type="entry name" value="Lon_proteolytic"/>
</dbReference>
<comment type="caution">
    <text evidence="7">The sequence shown here is derived from an EMBL/GenBank/DDBJ whole genome shotgun (WGS) entry which is preliminary data.</text>
</comment>
<feature type="coiled-coil region" evidence="3">
    <location>
        <begin position="202"/>
        <end position="247"/>
    </location>
</feature>
<dbReference type="AlphaFoldDB" id="A0A7C1JRW8"/>
<evidence type="ECO:0000256" key="4">
    <source>
        <dbReference type="SAM" id="MobiDB-lite"/>
    </source>
</evidence>
<evidence type="ECO:0000259" key="6">
    <source>
        <dbReference type="PROSITE" id="PS51786"/>
    </source>
</evidence>
<dbReference type="SUPFAM" id="SSF52540">
    <property type="entry name" value="P-loop containing nucleoside triphosphate hydrolases"/>
    <property type="match status" value="1"/>
</dbReference>
<evidence type="ECO:0000313" key="7">
    <source>
        <dbReference type="EMBL" id="HDX30827.1"/>
    </source>
</evidence>